<keyword evidence="1" id="KW-0378">Hydrolase</keyword>
<dbReference type="Pfam" id="PF04199">
    <property type="entry name" value="Cyclase"/>
    <property type="match status" value="1"/>
</dbReference>
<dbReference type="OrthoDB" id="9814192at2"/>
<sequence length="249" mass="28044">MIATIKLNSKNYKIDLKAPLDLSIPMKGDETDVNAWYLPPAQIKPHIEEGFVGSVKEGASINFNTITFNPHAHITHTETVGHISEQLVSVHDKFKKYFFLAEVITIAPEKKGDDWVISKKQLSYALGKKKREAVVIRTLPNTRKKKSRQYSNSNPPFMSEAAANFLKEKGIQHLLVDLPSVDKEKDEGALVAHKAFWNVRGKVRTKATITEFIYVPNKVIDGTYFLNLQLAAMVNDASPSRPILYKIID</sequence>
<evidence type="ECO:0000313" key="1">
    <source>
        <dbReference type="EMBL" id="OQD43664.1"/>
    </source>
</evidence>
<accession>A0A1V6LU17</accession>
<dbReference type="GO" id="GO:0004061">
    <property type="term" value="F:arylformamidase activity"/>
    <property type="evidence" value="ECO:0007669"/>
    <property type="project" value="InterPro"/>
</dbReference>
<organism evidence="1 2">
    <name type="scientific">Croceivirga radicis</name>
    <dbReference type="NCBI Taxonomy" id="1929488"/>
    <lineage>
        <taxon>Bacteria</taxon>
        <taxon>Pseudomonadati</taxon>
        <taxon>Bacteroidota</taxon>
        <taxon>Flavobacteriia</taxon>
        <taxon>Flavobacteriales</taxon>
        <taxon>Flavobacteriaceae</taxon>
        <taxon>Croceivirga</taxon>
    </lineage>
</organism>
<dbReference type="Gene3D" id="3.50.30.50">
    <property type="entry name" value="Putative cyclase"/>
    <property type="match status" value="1"/>
</dbReference>
<dbReference type="EMBL" id="MTBC01000002">
    <property type="protein sequence ID" value="OQD43664.1"/>
    <property type="molecule type" value="Genomic_DNA"/>
</dbReference>
<dbReference type="GO" id="GO:0019441">
    <property type="term" value="P:L-tryptophan catabolic process to kynurenine"/>
    <property type="evidence" value="ECO:0007669"/>
    <property type="project" value="InterPro"/>
</dbReference>
<protein>
    <submittedName>
        <fullName evidence="1">Metal-dependent hydrolase</fullName>
    </submittedName>
</protein>
<proteinExistence type="predicted"/>
<reference evidence="1 2" key="1">
    <citation type="submission" date="2016-12" db="EMBL/GenBank/DDBJ databases">
        <authorList>
            <person name="Song W.-J."/>
            <person name="Kurnit D.M."/>
        </authorList>
    </citation>
    <scope>NUCLEOTIDE SEQUENCE [LARGE SCALE GENOMIC DNA]</scope>
    <source>
        <strain evidence="1 2">HSG9</strain>
    </source>
</reference>
<comment type="caution">
    <text evidence="1">The sequence shown here is derived from an EMBL/GenBank/DDBJ whole genome shotgun (WGS) entry which is preliminary data.</text>
</comment>
<dbReference type="InterPro" id="IPR037175">
    <property type="entry name" value="KFase_sf"/>
</dbReference>
<dbReference type="InterPro" id="IPR007325">
    <property type="entry name" value="KFase/CYL"/>
</dbReference>
<dbReference type="AlphaFoldDB" id="A0A1V6LU17"/>
<dbReference type="SUPFAM" id="SSF102198">
    <property type="entry name" value="Putative cyclase"/>
    <property type="match status" value="1"/>
</dbReference>
<dbReference type="Proteomes" id="UP000191680">
    <property type="component" value="Unassembled WGS sequence"/>
</dbReference>
<keyword evidence="2" id="KW-1185">Reference proteome</keyword>
<dbReference type="RefSeq" id="WP_080318086.1">
    <property type="nucleotide sequence ID" value="NZ_MTBC01000002.1"/>
</dbReference>
<name>A0A1V6LU17_9FLAO</name>
<gene>
    <name evidence="1" type="ORF">BUL40_03365</name>
</gene>
<evidence type="ECO:0000313" key="2">
    <source>
        <dbReference type="Proteomes" id="UP000191680"/>
    </source>
</evidence>